<gene>
    <name evidence="8" type="primary">RALF1</name>
    <name evidence="8" type="ORF">SDJN03_22111</name>
</gene>
<comment type="caution">
    <text evidence="8">The sequence shown here is derived from an EMBL/GenBank/DDBJ whole genome shotgun (WGS) entry which is preliminary data.</text>
</comment>
<keyword evidence="7" id="KW-1133">Transmembrane helix</keyword>
<dbReference type="PANTHER" id="PTHR33136:SF4">
    <property type="entry name" value="PROTEIN RALF-LIKE 32"/>
    <property type="match status" value="1"/>
</dbReference>
<dbReference type="GO" id="GO:0009506">
    <property type="term" value="C:plasmodesma"/>
    <property type="evidence" value="ECO:0007669"/>
    <property type="project" value="TreeGrafter"/>
</dbReference>
<evidence type="ECO:0000256" key="1">
    <source>
        <dbReference type="ARBA" id="ARBA00004613"/>
    </source>
</evidence>
<evidence type="ECO:0000313" key="9">
    <source>
        <dbReference type="Proteomes" id="UP000685013"/>
    </source>
</evidence>
<proteinExistence type="inferred from homology"/>
<organism evidence="8 9">
    <name type="scientific">Cucurbita argyrosperma subsp. sororia</name>
    <dbReference type="NCBI Taxonomy" id="37648"/>
    <lineage>
        <taxon>Eukaryota</taxon>
        <taxon>Viridiplantae</taxon>
        <taxon>Streptophyta</taxon>
        <taxon>Embryophyta</taxon>
        <taxon>Tracheophyta</taxon>
        <taxon>Spermatophyta</taxon>
        <taxon>Magnoliopsida</taxon>
        <taxon>eudicotyledons</taxon>
        <taxon>Gunneridae</taxon>
        <taxon>Pentapetalae</taxon>
        <taxon>rosids</taxon>
        <taxon>fabids</taxon>
        <taxon>Cucurbitales</taxon>
        <taxon>Cucurbitaceae</taxon>
        <taxon>Cucurbiteae</taxon>
        <taxon>Cucurbita</taxon>
    </lineage>
</organism>
<keyword evidence="6" id="KW-1015">Disulfide bond</keyword>
<keyword evidence="3" id="KW-0964">Secreted</keyword>
<keyword evidence="5" id="KW-0732">Signal</keyword>
<sequence>MEGSSSHSSLNLVLGLLYLLIFTNVVVVVAVDSLISPCNGSIAECYKEVETLMESEISRRFLGRPKDLTYEFLDKNKAPCANGRGKPYRGKCQPREANPYDRECSGTYNRCK</sequence>
<dbReference type="InterPro" id="IPR008801">
    <property type="entry name" value="RALF"/>
</dbReference>
<evidence type="ECO:0000256" key="7">
    <source>
        <dbReference type="SAM" id="Phobius"/>
    </source>
</evidence>
<dbReference type="Pfam" id="PF05498">
    <property type="entry name" value="RALF"/>
    <property type="match status" value="1"/>
</dbReference>
<dbReference type="GO" id="GO:0019722">
    <property type="term" value="P:calcium-mediated signaling"/>
    <property type="evidence" value="ECO:0007669"/>
    <property type="project" value="TreeGrafter"/>
</dbReference>
<name>A0AAV6MIP3_9ROSI</name>
<keyword evidence="7" id="KW-0812">Transmembrane</keyword>
<evidence type="ECO:0000256" key="5">
    <source>
        <dbReference type="ARBA" id="ARBA00022729"/>
    </source>
</evidence>
<dbReference type="AlphaFoldDB" id="A0AAV6MIP3"/>
<dbReference type="PANTHER" id="PTHR33136">
    <property type="entry name" value="RAPID ALKALINIZATION FACTOR-LIKE"/>
    <property type="match status" value="1"/>
</dbReference>
<dbReference type="GO" id="GO:0005576">
    <property type="term" value="C:extracellular region"/>
    <property type="evidence" value="ECO:0007669"/>
    <property type="project" value="UniProtKB-SubCell"/>
</dbReference>
<keyword evidence="7" id="KW-0472">Membrane</keyword>
<comment type="subcellular location">
    <subcellularLocation>
        <location evidence="1">Secreted</location>
    </subcellularLocation>
</comment>
<evidence type="ECO:0000256" key="2">
    <source>
        <dbReference type="ARBA" id="ARBA00009178"/>
    </source>
</evidence>
<evidence type="ECO:0000313" key="8">
    <source>
        <dbReference type="EMBL" id="KAG6582109.1"/>
    </source>
</evidence>
<evidence type="ECO:0000256" key="6">
    <source>
        <dbReference type="ARBA" id="ARBA00023157"/>
    </source>
</evidence>
<evidence type="ECO:0000256" key="3">
    <source>
        <dbReference type="ARBA" id="ARBA00022525"/>
    </source>
</evidence>
<feature type="non-terminal residue" evidence="8">
    <location>
        <position position="1"/>
    </location>
</feature>
<keyword evidence="4" id="KW-0372">Hormone</keyword>
<dbReference type="GO" id="GO:0005179">
    <property type="term" value="F:hormone activity"/>
    <property type="evidence" value="ECO:0007669"/>
    <property type="project" value="UniProtKB-KW"/>
</dbReference>
<feature type="transmembrane region" description="Helical" evidence="7">
    <location>
        <begin position="12"/>
        <end position="31"/>
    </location>
</feature>
<dbReference type="EMBL" id="JAGKQH010000014">
    <property type="protein sequence ID" value="KAG6582109.1"/>
    <property type="molecule type" value="Genomic_DNA"/>
</dbReference>
<protein>
    <submittedName>
        <fullName evidence="8">Protein RALF-like 1</fullName>
    </submittedName>
</protein>
<comment type="similarity">
    <text evidence="2">Belongs to the plant rapid alkalinization factor (RALF) family.</text>
</comment>
<evidence type="ECO:0000256" key="4">
    <source>
        <dbReference type="ARBA" id="ARBA00022702"/>
    </source>
</evidence>
<dbReference type="GO" id="GO:0040008">
    <property type="term" value="P:regulation of growth"/>
    <property type="evidence" value="ECO:0007669"/>
    <property type="project" value="UniProtKB-ARBA"/>
</dbReference>
<reference evidence="8 9" key="1">
    <citation type="journal article" date="2021" name="Hortic Res">
        <title>The domestication of Cucurbita argyrosperma as revealed by the genome of its wild relative.</title>
        <authorList>
            <person name="Barrera-Redondo J."/>
            <person name="Sanchez-de la Vega G."/>
            <person name="Aguirre-Liguori J.A."/>
            <person name="Castellanos-Morales G."/>
            <person name="Gutierrez-Guerrero Y.T."/>
            <person name="Aguirre-Dugua X."/>
            <person name="Aguirre-Planter E."/>
            <person name="Tenaillon M.I."/>
            <person name="Lira-Saade R."/>
            <person name="Eguiarte L.E."/>
        </authorList>
    </citation>
    <scope>NUCLEOTIDE SEQUENCE [LARGE SCALE GENOMIC DNA]</scope>
    <source>
        <strain evidence="8">JBR-2021</strain>
    </source>
</reference>
<accession>A0AAV6MIP3</accession>
<keyword evidence="9" id="KW-1185">Reference proteome</keyword>
<dbReference type="Proteomes" id="UP000685013">
    <property type="component" value="Chromosome 14"/>
</dbReference>